<protein>
    <recommendedName>
        <fullName evidence="8">MARVEL domain-containing protein</fullName>
    </recommendedName>
</protein>
<evidence type="ECO:0000256" key="6">
    <source>
        <dbReference type="SAM" id="MobiDB-lite"/>
    </source>
</evidence>
<evidence type="ECO:0000256" key="7">
    <source>
        <dbReference type="SAM" id="Phobius"/>
    </source>
</evidence>
<feature type="compositionally biased region" description="Basic and acidic residues" evidence="6">
    <location>
        <begin position="365"/>
        <end position="379"/>
    </location>
</feature>
<dbReference type="InterPro" id="IPR008253">
    <property type="entry name" value="Marvel"/>
</dbReference>
<keyword evidence="4 5" id="KW-0472">Membrane</keyword>
<evidence type="ECO:0000259" key="8">
    <source>
        <dbReference type="PROSITE" id="PS51225"/>
    </source>
</evidence>
<evidence type="ECO:0000313" key="9">
    <source>
        <dbReference type="EMBL" id="CAK8680727.1"/>
    </source>
</evidence>
<name>A0ABP0FM65_CLALP</name>
<evidence type="ECO:0000313" key="10">
    <source>
        <dbReference type="Proteomes" id="UP001642483"/>
    </source>
</evidence>
<feature type="transmembrane region" description="Helical" evidence="7">
    <location>
        <begin position="40"/>
        <end position="59"/>
    </location>
</feature>
<dbReference type="PROSITE" id="PS51225">
    <property type="entry name" value="MARVEL"/>
    <property type="match status" value="1"/>
</dbReference>
<evidence type="ECO:0000256" key="4">
    <source>
        <dbReference type="ARBA" id="ARBA00023136"/>
    </source>
</evidence>
<dbReference type="EMBL" id="CAWYQH010000079">
    <property type="protein sequence ID" value="CAK8680727.1"/>
    <property type="molecule type" value="Genomic_DNA"/>
</dbReference>
<evidence type="ECO:0000256" key="3">
    <source>
        <dbReference type="ARBA" id="ARBA00022989"/>
    </source>
</evidence>
<feature type="compositionally biased region" description="Basic and acidic residues" evidence="6">
    <location>
        <begin position="298"/>
        <end position="309"/>
    </location>
</feature>
<feature type="transmembrane region" description="Helical" evidence="7">
    <location>
        <begin position="203"/>
        <end position="225"/>
    </location>
</feature>
<feature type="region of interest" description="Disordered" evidence="6">
    <location>
        <begin position="283"/>
        <end position="386"/>
    </location>
</feature>
<comment type="caution">
    <text evidence="9">The sequence shown here is derived from an EMBL/GenBank/DDBJ whole genome shotgun (WGS) entry which is preliminary data.</text>
</comment>
<reference evidence="9 10" key="1">
    <citation type="submission" date="2024-02" db="EMBL/GenBank/DDBJ databases">
        <authorList>
            <person name="Daric V."/>
            <person name="Darras S."/>
        </authorList>
    </citation>
    <scope>NUCLEOTIDE SEQUENCE [LARGE SCALE GENOMIC DNA]</scope>
</reference>
<feature type="compositionally biased region" description="Basic and acidic residues" evidence="6">
    <location>
        <begin position="341"/>
        <end position="353"/>
    </location>
</feature>
<sequence>MTDVYGLNASHPARERRSRARGFCSCDGNYAKSLQGICKITSVFIALLTFIIIGASPYWRTLFVIDGVTWPFHIVMLFTICVFLATLCMYAIFLSGQHLNYAHIAWPTVELYFNIAMFFSTLFAAMLEATNVWRWDMGRGLTASQLTGGVGSNGFNGLGNYGYQSGLTFSQSLDYGSYCTRYPRDCSDYFSLMLGHNSYYGNHIFATILLFLLLISYAVSTFFSYRTWKVFKRDMTNGKVSLKPSKWARLRFRMSEIKKPNLPALNIRERVDKLLGRNEVDESAGDDIDFQPVPTNESTDKDRHKDDQSVHASSVYSDGKKSRHSSHHPDRRSRSSSGSNRRGDRGSNRDDRSHRSHKSGMSSARSERRSDKESESSSRRREKSPAPIVSETVPYYYVTEYRRRNINAFVRWWT</sequence>
<keyword evidence="10" id="KW-1185">Reference proteome</keyword>
<feature type="compositionally biased region" description="Basic residues" evidence="6">
    <location>
        <begin position="321"/>
        <end position="331"/>
    </location>
</feature>
<accession>A0ABP0FM65</accession>
<dbReference type="Proteomes" id="UP001642483">
    <property type="component" value="Unassembled WGS sequence"/>
</dbReference>
<feature type="transmembrane region" description="Helical" evidence="7">
    <location>
        <begin position="71"/>
        <end position="92"/>
    </location>
</feature>
<evidence type="ECO:0000256" key="1">
    <source>
        <dbReference type="ARBA" id="ARBA00004141"/>
    </source>
</evidence>
<proteinExistence type="predicted"/>
<dbReference type="PANTHER" id="PTHR22776:SF97">
    <property type="entry name" value="RE01453P"/>
    <property type="match status" value="1"/>
</dbReference>
<organism evidence="9 10">
    <name type="scientific">Clavelina lepadiformis</name>
    <name type="common">Light-bulb sea squirt</name>
    <name type="synonym">Ascidia lepadiformis</name>
    <dbReference type="NCBI Taxonomy" id="159417"/>
    <lineage>
        <taxon>Eukaryota</taxon>
        <taxon>Metazoa</taxon>
        <taxon>Chordata</taxon>
        <taxon>Tunicata</taxon>
        <taxon>Ascidiacea</taxon>
        <taxon>Aplousobranchia</taxon>
        <taxon>Clavelinidae</taxon>
        <taxon>Clavelina</taxon>
    </lineage>
</organism>
<evidence type="ECO:0000256" key="5">
    <source>
        <dbReference type="PROSITE-ProRule" id="PRU00581"/>
    </source>
</evidence>
<feature type="transmembrane region" description="Helical" evidence="7">
    <location>
        <begin position="104"/>
        <end position="127"/>
    </location>
</feature>
<gene>
    <name evidence="9" type="ORF">CVLEPA_LOCUS10984</name>
</gene>
<keyword evidence="2 5" id="KW-0812">Transmembrane</keyword>
<keyword evidence="3 7" id="KW-1133">Transmembrane helix</keyword>
<dbReference type="InterPro" id="IPR050578">
    <property type="entry name" value="MARVEL-CKLF_proteins"/>
</dbReference>
<feature type="domain" description="MARVEL" evidence="8">
    <location>
        <begin position="30"/>
        <end position="229"/>
    </location>
</feature>
<dbReference type="PANTHER" id="PTHR22776">
    <property type="entry name" value="MARVEL-CONTAINING POTENTIAL LIPID RAFT-ASSOCIATED PROTEIN"/>
    <property type="match status" value="1"/>
</dbReference>
<evidence type="ECO:0000256" key="2">
    <source>
        <dbReference type="ARBA" id="ARBA00022692"/>
    </source>
</evidence>
<comment type="subcellular location">
    <subcellularLocation>
        <location evidence="1">Membrane</location>
        <topology evidence="1">Multi-pass membrane protein</topology>
    </subcellularLocation>
</comment>